<dbReference type="EMBL" id="CP011494">
    <property type="protein sequence ID" value="AKO51931.1"/>
    <property type="molecule type" value="Genomic_DNA"/>
</dbReference>
<dbReference type="Pfam" id="PF08468">
    <property type="entry name" value="MTS_N"/>
    <property type="match status" value="1"/>
</dbReference>
<evidence type="ECO:0000313" key="9">
    <source>
        <dbReference type="EMBL" id="AKO51931.1"/>
    </source>
</evidence>
<dbReference type="RefSeq" id="WP_048384633.1">
    <property type="nucleotide sequence ID" value="NZ_CP011494.1"/>
</dbReference>
<dbReference type="InterPro" id="IPR013675">
    <property type="entry name" value="Mtase_sm_N"/>
</dbReference>
<dbReference type="EC" id="2.1.1.172" evidence="6"/>
<evidence type="ECO:0000256" key="1">
    <source>
        <dbReference type="ARBA" id="ARBA00022490"/>
    </source>
</evidence>
<comment type="catalytic activity">
    <reaction evidence="6">
        <text>guanosine(1207) in 16S rRNA + S-adenosyl-L-methionine = N(2)-methylguanosine(1207) in 16S rRNA + S-adenosyl-L-homocysteine + H(+)</text>
        <dbReference type="Rhea" id="RHEA:42736"/>
        <dbReference type="Rhea" id="RHEA-COMP:10213"/>
        <dbReference type="Rhea" id="RHEA-COMP:10214"/>
        <dbReference type="ChEBI" id="CHEBI:15378"/>
        <dbReference type="ChEBI" id="CHEBI:57856"/>
        <dbReference type="ChEBI" id="CHEBI:59789"/>
        <dbReference type="ChEBI" id="CHEBI:74269"/>
        <dbReference type="ChEBI" id="CHEBI:74481"/>
        <dbReference type="EC" id="2.1.1.172"/>
    </reaction>
</comment>
<feature type="domain" description="Methyltransferase small" evidence="7">
    <location>
        <begin position="174"/>
        <end position="360"/>
    </location>
</feature>
<dbReference type="PATRIC" id="fig|330734.3.peg.1147"/>
<comment type="subunit">
    <text evidence="6">Monomer.</text>
</comment>
<evidence type="ECO:0000256" key="6">
    <source>
        <dbReference type="HAMAP-Rule" id="MF_01862"/>
    </source>
</evidence>
<keyword evidence="4 6" id="KW-0808">Transferase</keyword>
<dbReference type="SUPFAM" id="SSF53335">
    <property type="entry name" value="S-adenosyl-L-methionine-dependent methyltransferases"/>
    <property type="match status" value="1"/>
</dbReference>
<keyword evidence="2 6" id="KW-0698">rRNA processing</keyword>
<dbReference type="InterPro" id="IPR029063">
    <property type="entry name" value="SAM-dependent_MTases_sf"/>
</dbReference>
<dbReference type="InterPro" id="IPR046977">
    <property type="entry name" value="RsmC/RlmG"/>
</dbReference>
<proteinExistence type="inferred from homology"/>
<evidence type="ECO:0000259" key="7">
    <source>
        <dbReference type="Pfam" id="PF05175"/>
    </source>
</evidence>
<dbReference type="Proteomes" id="UP000036406">
    <property type="component" value="Chromosome"/>
</dbReference>
<dbReference type="KEGG" id="mpq:ABA45_05425"/>
<evidence type="ECO:0000259" key="8">
    <source>
        <dbReference type="Pfam" id="PF08468"/>
    </source>
</evidence>
<keyword evidence="10" id="KW-1185">Reference proteome</keyword>
<dbReference type="STRING" id="330734.ABA45_05425"/>
<comment type="subcellular location">
    <subcellularLocation>
        <location evidence="6">Cytoplasm</location>
    </subcellularLocation>
</comment>
<evidence type="ECO:0000313" key="10">
    <source>
        <dbReference type="Proteomes" id="UP000036406"/>
    </source>
</evidence>
<organism evidence="9 10">
    <name type="scientific">Marinobacter psychrophilus</name>
    <dbReference type="NCBI Taxonomy" id="330734"/>
    <lineage>
        <taxon>Bacteria</taxon>
        <taxon>Pseudomonadati</taxon>
        <taxon>Pseudomonadota</taxon>
        <taxon>Gammaproteobacteria</taxon>
        <taxon>Pseudomonadales</taxon>
        <taxon>Marinobacteraceae</taxon>
        <taxon>Marinobacter</taxon>
    </lineage>
</organism>
<reference evidence="9 10" key="1">
    <citation type="submission" date="2015-05" db="EMBL/GenBank/DDBJ databases">
        <title>Complete genome of Marinobacter psychrophilus strain 20041T isolated from sea-ice of the Canadian Basin.</title>
        <authorList>
            <person name="Song L."/>
            <person name="Ren L."/>
            <person name="Yu Y."/>
            <person name="Wang X."/>
        </authorList>
    </citation>
    <scope>NUCLEOTIDE SEQUENCE [LARGE SCALE GENOMIC DNA]</scope>
    <source>
        <strain evidence="9 10">20041</strain>
    </source>
</reference>
<accession>A0A0H4HYZ5</accession>
<dbReference type="GO" id="GO:0052914">
    <property type="term" value="F:16S rRNA (guanine(1207)-N(2))-methyltransferase activity"/>
    <property type="evidence" value="ECO:0007669"/>
    <property type="project" value="UniProtKB-EC"/>
</dbReference>
<keyword evidence="3 6" id="KW-0489">Methyltransferase</keyword>
<dbReference type="PANTHER" id="PTHR47816">
    <property type="entry name" value="RIBOSOMAL RNA SMALL SUBUNIT METHYLTRANSFERASE C"/>
    <property type="match status" value="1"/>
</dbReference>
<name>A0A0H4HYZ5_9GAMM</name>
<dbReference type="InterPro" id="IPR023543">
    <property type="entry name" value="rRNA_ssu_MeTfrase_C"/>
</dbReference>
<comment type="function">
    <text evidence="6">Specifically methylates the guanine in position 1207 of 16S rRNA in the 30S particle.</text>
</comment>
<dbReference type="AlphaFoldDB" id="A0A0H4HYZ5"/>
<dbReference type="GO" id="GO:0005737">
    <property type="term" value="C:cytoplasm"/>
    <property type="evidence" value="ECO:0007669"/>
    <property type="project" value="UniProtKB-SubCell"/>
</dbReference>
<keyword evidence="5 6" id="KW-0949">S-adenosyl-L-methionine</keyword>
<evidence type="ECO:0000256" key="3">
    <source>
        <dbReference type="ARBA" id="ARBA00022603"/>
    </source>
</evidence>
<dbReference type="CDD" id="cd02440">
    <property type="entry name" value="AdoMet_MTases"/>
    <property type="match status" value="1"/>
</dbReference>
<dbReference type="HAMAP" id="MF_01862">
    <property type="entry name" value="16SrRNA_methyltr_C"/>
    <property type="match status" value="1"/>
</dbReference>
<feature type="domain" description="Methyltransferase small N-terminal" evidence="8">
    <location>
        <begin position="9"/>
        <end position="162"/>
    </location>
</feature>
<comment type="similarity">
    <text evidence="6">Belongs to the methyltransferase superfamily. RsmC family.</text>
</comment>
<dbReference type="Gene3D" id="3.40.50.150">
    <property type="entry name" value="Vaccinia Virus protein VP39"/>
    <property type="match status" value="2"/>
</dbReference>
<dbReference type="PANTHER" id="PTHR47816:SF4">
    <property type="entry name" value="RIBOSOMAL RNA SMALL SUBUNIT METHYLTRANSFERASE C"/>
    <property type="match status" value="1"/>
</dbReference>
<gene>
    <name evidence="6" type="primary">rsmC</name>
    <name evidence="9" type="ORF">ABA45_05425</name>
</gene>
<evidence type="ECO:0000256" key="4">
    <source>
        <dbReference type="ARBA" id="ARBA00022679"/>
    </source>
</evidence>
<evidence type="ECO:0000256" key="2">
    <source>
        <dbReference type="ARBA" id="ARBA00022552"/>
    </source>
</evidence>
<protein>
    <recommendedName>
        <fullName evidence="6">Ribosomal RNA small subunit methyltransferase C</fullName>
        <ecNumber evidence="6">2.1.1.172</ecNumber>
    </recommendedName>
    <alternativeName>
        <fullName evidence="6">16S rRNA m2G1207 methyltransferase</fullName>
    </alternativeName>
    <alternativeName>
        <fullName evidence="6">rRNA (guanine-N(2)-)-methyltransferase RsmC</fullName>
    </alternativeName>
</protein>
<sequence length="364" mass="38826">MSALPNSHEALLRNRSYLTGKVALLGATVPGLLTELATLGSTGLAMTEHAGYAQALEQAGSWPVAFGYDAPALTAAAFDSVVVFLPKARAELDVRLSLARWLVCPGGRLLVLGEKKEGIAGAVKQLREALPQVQKIDSARHCQVWCADDVTPLAHFAIADWLDWSQVSVAGRGLEVAGLPGVFSRGELDSGTSLLLETLASTPLTTLSVRAAPGIPPTRAGKALRVLDFACGAGVIGAWLQIDENTDLSVDAVDVQSQALLSARATYNRVGARGEIIAADGIAGLDGRWQAVVSNPPFHSGVRTDMTMTERFVRDLASHLEHGGELRLVANNFLPYEALIRRCIGPVERLATNNKFTVYRAFRQ</sequence>
<keyword evidence="1 6" id="KW-0963">Cytoplasm</keyword>
<evidence type="ECO:0000256" key="5">
    <source>
        <dbReference type="ARBA" id="ARBA00022691"/>
    </source>
</evidence>
<dbReference type="InterPro" id="IPR007848">
    <property type="entry name" value="Small_mtfrase_dom"/>
</dbReference>
<dbReference type="Pfam" id="PF05175">
    <property type="entry name" value="MTS"/>
    <property type="match status" value="1"/>
</dbReference>